<sequence>MRTRLHRALSWLGRAEHEKDDDDARFLFLWVAFNAAYAGQFNDEGKELAKARLFIDRLLGLDREQRIHALLFERFSGPVRTLMDNRFVYAPFWRAMAGHDASQRWKTSFEQSKQLAMRAVLDKATDTCLMLVLERLYVLRNQLVHGGATWRSAANRSQLRDGVRLLGALLPLMLELMMEADATQQQGFGPVAYPWLPDLQLDRA</sequence>
<evidence type="ECO:0000313" key="2">
    <source>
        <dbReference type="Proteomes" id="UP000051254"/>
    </source>
</evidence>
<name>A0A0R0BTB9_9GAMM</name>
<proteinExistence type="predicted"/>
<protein>
    <submittedName>
        <fullName evidence="1">Uncharacterized protein</fullName>
    </submittedName>
</protein>
<evidence type="ECO:0000313" key="1">
    <source>
        <dbReference type="EMBL" id="KRG60496.1"/>
    </source>
</evidence>
<dbReference type="Proteomes" id="UP000051254">
    <property type="component" value="Unassembled WGS sequence"/>
</dbReference>
<dbReference type="OrthoDB" id="1425096at2"/>
<dbReference type="AlphaFoldDB" id="A0A0R0BTB9"/>
<dbReference type="PATRIC" id="fig|266128.3.peg.1778"/>
<accession>A0A0R0BTB9</accession>
<reference evidence="1 2" key="1">
    <citation type="submission" date="2015-05" db="EMBL/GenBank/DDBJ databases">
        <title>Genome sequencing and analysis of members of genus Stenotrophomonas.</title>
        <authorList>
            <person name="Patil P.P."/>
            <person name="Midha S."/>
            <person name="Patil P.B."/>
        </authorList>
    </citation>
    <scope>NUCLEOTIDE SEQUENCE [LARGE SCALE GENOMIC DNA]</scope>
    <source>
        <strain evidence="1 2">DSM 17805</strain>
    </source>
</reference>
<gene>
    <name evidence="1" type="ORF">ABB25_01500</name>
</gene>
<keyword evidence="2" id="KW-1185">Reference proteome</keyword>
<organism evidence="1 2">
    <name type="scientific">Stenotrophomonas koreensis</name>
    <dbReference type="NCBI Taxonomy" id="266128"/>
    <lineage>
        <taxon>Bacteria</taxon>
        <taxon>Pseudomonadati</taxon>
        <taxon>Pseudomonadota</taxon>
        <taxon>Gammaproteobacteria</taxon>
        <taxon>Lysobacterales</taxon>
        <taxon>Lysobacteraceae</taxon>
        <taxon>Stenotrophomonas</taxon>
    </lineage>
</organism>
<comment type="caution">
    <text evidence="1">The sequence shown here is derived from an EMBL/GenBank/DDBJ whole genome shotgun (WGS) entry which is preliminary data.</text>
</comment>
<dbReference type="EMBL" id="LDJH01000003">
    <property type="protein sequence ID" value="KRG60496.1"/>
    <property type="molecule type" value="Genomic_DNA"/>
</dbReference>